<feature type="binding site" evidence="17">
    <location>
        <position position="76"/>
    </location>
    <ligand>
        <name>a CDP-1,2-diacyl-sn-glycerol</name>
        <dbReference type="ChEBI" id="CHEBI:58332"/>
    </ligand>
</feature>
<feature type="active site" description="Proton acceptor" evidence="17">
    <location>
        <position position="93"/>
    </location>
</feature>
<evidence type="ECO:0000256" key="13">
    <source>
        <dbReference type="ARBA" id="ARBA00023935"/>
    </source>
</evidence>
<feature type="transmembrane region" description="Helical" evidence="17">
    <location>
        <begin position="23"/>
        <end position="48"/>
    </location>
</feature>
<comment type="catalytic activity">
    <reaction evidence="16 17">
        <text>a CDP-1,2-diacyl-sn-glycerol + 1D-myo-inositol 3-phosphate = a 1,2-diacyl-sn-glycero-3-phospho-(1D-myo-inositol-3-phosphate) + CMP + H(+)</text>
        <dbReference type="Rhea" id="RHEA:60504"/>
        <dbReference type="ChEBI" id="CHEBI:15378"/>
        <dbReference type="ChEBI" id="CHEBI:58088"/>
        <dbReference type="ChEBI" id="CHEBI:58332"/>
        <dbReference type="ChEBI" id="CHEBI:58401"/>
        <dbReference type="ChEBI" id="CHEBI:60377"/>
    </reaction>
</comment>
<evidence type="ECO:0000256" key="12">
    <source>
        <dbReference type="ARBA" id="ARBA00023136"/>
    </source>
</evidence>
<dbReference type="GO" id="GO:0008654">
    <property type="term" value="P:phospholipid biosynthetic process"/>
    <property type="evidence" value="ECO:0007669"/>
    <property type="project" value="UniProtKB-UniRule"/>
</dbReference>
<dbReference type="GO" id="GO:0016780">
    <property type="term" value="F:phosphotransferase activity, for other substituted phosphate groups"/>
    <property type="evidence" value="ECO:0007669"/>
    <property type="project" value="UniProtKB-UniRule"/>
</dbReference>
<dbReference type="EC" id="2.7.8.-" evidence="17"/>
<sequence length="206" mass="21238">MAKIVQATARAVASYGVNPVARFLLRIGVTPNAVTVAGTVGVLIGSYFGARGHLFWGTVIVTACALTDALDGTMARMRGGSGKFGALLDSSMDRIADGAVFGAVVYYLATEGNPYGGVVAALISLVFGQVVSYVKARAQSLGLNADVGIAERLERLLIVGFGGLLGAAGLDWGLPAALWVLAVLSVITAFQRLIHAGRTEPKVTSE</sequence>
<keyword evidence="11 17" id="KW-1133">Transmembrane helix</keyword>
<evidence type="ECO:0000256" key="6">
    <source>
        <dbReference type="ARBA" id="ARBA00022475"/>
    </source>
</evidence>
<accession>A0A1H2D9Q1</accession>
<evidence type="ECO:0000256" key="11">
    <source>
        <dbReference type="ARBA" id="ARBA00022989"/>
    </source>
</evidence>
<keyword evidence="17" id="KW-0594">Phospholipid biosynthesis</keyword>
<evidence type="ECO:0000256" key="2">
    <source>
        <dbReference type="ARBA" id="ARBA00004805"/>
    </source>
</evidence>
<comment type="pathway">
    <text evidence="3">Lipid metabolism.</text>
</comment>
<evidence type="ECO:0000256" key="15">
    <source>
        <dbReference type="ARBA" id="ARBA00033137"/>
    </source>
</evidence>
<organism evidence="19 20">
    <name type="scientific">Actinoplanes derwentensis</name>
    <dbReference type="NCBI Taxonomy" id="113562"/>
    <lineage>
        <taxon>Bacteria</taxon>
        <taxon>Bacillati</taxon>
        <taxon>Actinomycetota</taxon>
        <taxon>Actinomycetes</taxon>
        <taxon>Micromonosporales</taxon>
        <taxon>Micromonosporaceae</taxon>
        <taxon>Actinoplanes</taxon>
    </lineage>
</organism>
<feature type="binding site" evidence="17">
    <location>
        <position position="89"/>
    </location>
    <ligand>
        <name>Mg(2+)</name>
        <dbReference type="ChEBI" id="CHEBI:18420"/>
        <label>2</label>
    </ligand>
</feature>
<comment type="subunit">
    <text evidence="5 17">Homodimer.</text>
</comment>
<dbReference type="GO" id="GO:0000287">
    <property type="term" value="F:magnesium ion binding"/>
    <property type="evidence" value="ECO:0007669"/>
    <property type="project" value="UniProtKB-UniRule"/>
</dbReference>
<evidence type="ECO:0000256" key="1">
    <source>
        <dbReference type="ARBA" id="ARBA00004651"/>
    </source>
</evidence>
<comment type="catalytic activity">
    <reaction evidence="13 17">
        <text>1,2-di-(9Z-octadecenoyl)-sn-glycero-3-cytidine-5'-diphosphate + 1D-myo-inositol 3-phosphate = 1,2-di-(9Z-octadecenoyl)-sn-glycero-3-phospho-(1D-myo-inositol-3-phosphate) + CMP + H(+)</text>
        <dbReference type="Rhea" id="RHEA:61216"/>
        <dbReference type="ChEBI" id="CHEBI:15378"/>
        <dbReference type="ChEBI" id="CHEBI:58401"/>
        <dbReference type="ChEBI" id="CHEBI:60377"/>
        <dbReference type="ChEBI" id="CHEBI:85356"/>
        <dbReference type="ChEBI" id="CHEBI:144472"/>
    </reaction>
</comment>
<keyword evidence="10 17" id="KW-0460">Magnesium</keyword>
<proteinExistence type="inferred from homology"/>
<feature type="binding site" evidence="17">
    <location>
        <position position="93"/>
    </location>
    <ligand>
        <name>Mg(2+)</name>
        <dbReference type="ChEBI" id="CHEBI:18420"/>
        <label>2</label>
    </ligand>
</feature>
<dbReference type="RefSeq" id="WP_231953810.1">
    <property type="nucleotide sequence ID" value="NZ_BOMJ01000002.1"/>
</dbReference>
<feature type="binding site" evidence="17">
    <location>
        <position position="68"/>
    </location>
    <ligand>
        <name>Mg(2+)</name>
        <dbReference type="ChEBI" id="CHEBI:18420"/>
        <label>2</label>
    </ligand>
</feature>
<keyword evidence="8 17" id="KW-0812">Transmembrane</keyword>
<protein>
    <recommendedName>
        <fullName evidence="14 17">Phosphatidylinositol phosphate synthase</fullName>
        <shortName evidence="17">PIP synthase</shortName>
        <ecNumber evidence="17">2.7.8.-</ecNumber>
    </recommendedName>
    <alternativeName>
        <fullName evidence="15 17">CDP-diacylglycerol--D-myo-inositol-3-phosphate 3-phosphatidyltransferase</fullName>
    </alternativeName>
</protein>
<evidence type="ECO:0000256" key="7">
    <source>
        <dbReference type="ARBA" id="ARBA00022679"/>
    </source>
</evidence>
<comment type="pathway">
    <text evidence="2 17">Phospholipid metabolism; phosphatidylinositol phosphate biosynthesis.</text>
</comment>
<evidence type="ECO:0000313" key="19">
    <source>
        <dbReference type="EMBL" id="SDT79470.1"/>
    </source>
</evidence>
<feature type="binding site" evidence="17">
    <location>
        <position position="89"/>
    </location>
    <ligand>
        <name>Mg(2+)</name>
        <dbReference type="ChEBI" id="CHEBI:18420"/>
        <label>1</label>
    </ligand>
</feature>
<comment type="similarity">
    <text evidence="4 17 18">Belongs to the CDP-alcohol phosphatidyltransferase class-I family.</text>
</comment>
<dbReference type="UniPathway" id="UPA00220"/>
<dbReference type="STRING" id="113562.SAMN04489716_8799"/>
<feature type="binding site" evidence="17">
    <location>
        <position position="68"/>
    </location>
    <ligand>
        <name>Mg(2+)</name>
        <dbReference type="ChEBI" id="CHEBI:18420"/>
        <label>1</label>
    </ligand>
</feature>
<keyword evidence="12 17" id="KW-0472">Membrane</keyword>
<dbReference type="InterPro" id="IPR000462">
    <property type="entry name" value="CDP-OH_P_trans"/>
</dbReference>
<dbReference type="EMBL" id="LT629758">
    <property type="protein sequence ID" value="SDT79470.1"/>
    <property type="molecule type" value="Genomic_DNA"/>
</dbReference>
<evidence type="ECO:0000256" key="8">
    <source>
        <dbReference type="ARBA" id="ARBA00022692"/>
    </source>
</evidence>
<dbReference type="InterPro" id="IPR043130">
    <property type="entry name" value="CDP-OH_PTrfase_TM_dom"/>
</dbReference>
<keyword evidence="17" id="KW-0444">Lipid biosynthesis</keyword>
<dbReference type="PROSITE" id="PS00379">
    <property type="entry name" value="CDP_ALCOHOL_P_TRANSF"/>
    <property type="match status" value="1"/>
</dbReference>
<evidence type="ECO:0000313" key="20">
    <source>
        <dbReference type="Proteomes" id="UP000198688"/>
    </source>
</evidence>
<dbReference type="InterPro" id="IPR044268">
    <property type="entry name" value="PIP_synthase_PgsA1"/>
</dbReference>
<feature type="transmembrane region" description="Helical" evidence="17">
    <location>
        <begin position="115"/>
        <end position="133"/>
    </location>
</feature>
<feature type="transmembrane region" description="Helical" evidence="17">
    <location>
        <begin position="153"/>
        <end position="170"/>
    </location>
</feature>
<comment type="cofactor">
    <cofactor evidence="17">
        <name>Mg(2+)</name>
        <dbReference type="ChEBI" id="CHEBI:18420"/>
    </cofactor>
    <text evidence="17">Contains a di-nuclear catalytic Mg(2+) center.</text>
</comment>
<dbReference type="Pfam" id="PF01066">
    <property type="entry name" value="CDP-OH_P_transf"/>
    <property type="match status" value="1"/>
</dbReference>
<evidence type="ECO:0000256" key="17">
    <source>
        <dbReference type="HAMAP-Rule" id="MF_02241"/>
    </source>
</evidence>
<dbReference type="Gene3D" id="1.20.120.1760">
    <property type="match status" value="1"/>
</dbReference>
<reference evidence="19 20" key="1">
    <citation type="submission" date="2016-10" db="EMBL/GenBank/DDBJ databases">
        <authorList>
            <person name="de Groot N.N."/>
        </authorList>
    </citation>
    <scope>NUCLEOTIDE SEQUENCE [LARGE SCALE GENOMIC DNA]</scope>
    <source>
        <strain evidence="19 20">DSM 43941</strain>
    </source>
</reference>
<feature type="binding site" evidence="17">
    <location>
        <begin position="32"/>
        <end position="35"/>
    </location>
    <ligand>
        <name>a CDP-1,2-diacyl-sn-glycerol</name>
        <dbReference type="ChEBI" id="CHEBI:58332"/>
    </ligand>
</feature>
<evidence type="ECO:0000256" key="14">
    <source>
        <dbReference type="ARBA" id="ARBA00024082"/>
    </source>
</evidence>
<comment type="caution">
    <text evidence="17">Lacks conserved residue(s) required for the propagation of feature annotation.</text>
</comment>
<comment type="function">
    <text evidence="17">Catalyzes the conjugation of the 1'-hydroxyl group of D-myo-inositol-3-phosphate (also named L-myo-inositol-1-phosphate) with a lipid tail of cytidine diphosphate diacylglycerol (CDP-DAG), forming phosphatidylinositol phosphate (PIP) and CMP. PIP is a precursor of phosphatidylinositol (PI) which is an essential lipid required for cell wall formation.</text>
</comment>
<evidence type="ECO:0000256" key="10">
    <source>
        <dbReference type="ARBA" id="ARBA00022842"/>
    </source>
</evidence>
<dbReference type="InterPro" id="IPR048254">
    <property type="entry name" value="CDP_ALCOHOL_P_TRANSF_CS"/>
</dbReference>
<keyword evidence="7 17" id="KW-0808">Transferase</keyword>
<comment type="subcellular location">
    <subcellularLocation>
        <location evidence="1 17">Cell membrane</location>
        <topology evidence="1 17">Multi-pass membrane protein</topology>
    </subcellularLocation>
</comment>
<gene>
    <name evidence="19" type="ORF">SAMN04489716_8799</name>
</gene>
<dbReference type="AlphaFoldDB" id="A0A1H2D9Q1"/>
<keyword evidence="6 17" id="KW-1003">Cell membrane</keyword>
<evidence type="ECO:0000256" key="18">
    <source>
        <dbReference type="RuleBase" id="RU003750"/>
    </source>
</evidence>
<keyword evidence="17" id="KW-1208">Phospholipid metabolism</keyword>
<feature type="binding site" evidence="17">
    <location>
        <position position="71"/>
    </location>
    <ligand>
        <name>Mg(2+)</name>
        <dbReference type="ChEBI" id="CHEBI:18420"/>
        <label>1</label>
    </ligand>
</feature>
<dbReference type="HAMAP" id="MF_02241">
    <property type="entry name" value="PIP_synthase"/>
    <property type="match status" value="1"/>
</dbReference>
<keyword evidence="20" id="KW-1185">Reference proteome</keyword>
<dbReference type="GO" id="GO:0005886">
    <property type="term" value="C:plasma membrane"/>
    <property type="evidence" value="ECO:0007669"/>
    <property type="project" value="UniProtKB-SubCell"/>
</dbReference>
<keyword evidence="17" id="KW-0443">Lipid metabolism</keyword>
<evidence type="ECO:0000256" key="3">
    <source>
        <dbReference type="ARBA" id="ARBA00005189"/>
    </source>
</evidence>
<evidence type="ECO:0000256" key="4">
    <source>
        <dbReference type="ARBA" id="ARBA00010441"/>
    </source>
</evidence>
<dbReference type="NCBIfam" id="NF045883">
    <property type="entry name" value="PIPSynth"/>
    <property type="match status" value="1"/>
</dbReference>
<name>A0A1H2D9Q1_9ACTN</name>
<evidence type="ECO:0000256" key="16">
    <source>
        <dbReference type="ARBA" id="ARBA00048865"/>
    </source>
</evidence>
<feature type="binding site" evidence="17">
    <location>
        <position position="72"/>
    </location>
    <ligand>
        <name>a CDP-1,2-diacyl-sn-glycerol</name>
        <dbReference type="ChEBI" id="CHEBI:58332"/>
    </ligand>
</feature>
<evidence type="ECO:0000256" key="9">
    <source>
        <dbReference type="ARBA" id="ARBA00022723"/>
    </source>
</evidence>
<keyword evidence="9 17" id="KW-0479">Metal-binding</keyword>
<dbReference type="Proteomes" id="UP000198688">
    <property type="component" value="Chromosome I"/>
</dbReference>
<evidence type="ECO:0000256" key="5">
    <source>
        <dbReference type="ARBA" id="ARBA00011738"/>
    </source>
</evidence>